<name>A0A382Z8Y4_9ZZZZ</name>
<dbReference type="Pfam" id="PF01977">
    <property type="entry name" value="UbiD"/>
    <property type="match status" value="1"/>
</dbReference>
<dbReference type="SUPFAM" id="SSF50475">
    <property type="entry name" value="FMN-binding split barrel"/>
    <property type="match status" value="1"/>
</dbReference>
<reference evidence="2" key="1">
    <citation type="submission" date="2018-05" db="EMBL/GenBank/DDBJ databases">
        <authorList>
            <person name="Lanie J.A."/>
            <person name="Ng W.-L."/>
            <person name="Kazmierczak K.M."/>
            <person name="Andrzejewski T.M."/>
            <person name="Davidsen T.M."/>
            <person name="Wayne K.J."/>
            <person name="Tettelin H."/>
            <person name="Glass J.I."/>
            <person name="Rusch D."/>
            <person name="Podicherti R."/>
            <person name="Tsui H.-C.T."/>
            <person name="Winkler M.E."/>
        </authorList>
    </citation>
    <scope>NUCLEOTIDE SEQUENCE</scope>
</reference>
<feature type="non-terminal residue" evidence="2">
    <location>
        <position position="144"/>
    </location>
</feature>
<dbReference type="InterPro" id="IPR048304">
    <property type="entry name" value="UbiD_Rift_dom"/>
</dbReference>
<protein>
    <recommendedName>
        <fullName evidence="1">3-octaprenyl-4-hydroxybenzoate carboxy-lyase-like Rift-related domain-containing protein</fullName>
    </recommendedName>
</protein>
<feature type="domain" description="3-octaprenyl-4-hydroxybenzoate carboxy-lyase-like Rift-related" evidence="1">
    <location>
        <begin position="95"/>
        <end position="144"/>
    </location>
</feature>
<dbReference type="AlphaFoldDB" id="A0A382Z8Y4"/>
<accession>A0A382Z8Y4</accession>
<proteinExistence type="predicted"/>
<gene>
    <name evidence="2" type="ORF">METZ01_LOCUS444831</name>
</gene>
<organism evidence="2">
    <name type="scientific">marine metagenome</name>
    <dbReference type="NCBI Taxonomy" id="408172"/>
    <lineage>
        <taxon>unclassified sequences</taxon>
        <taxon>metagenomes</taxon>
        <taxon>ecological metagenomes</taxon>
    </lineage>
</organism>
<sequence length="144" mass="16079">MGFRDLLAKAVPVATPTSCIHGILNASIASENQPLMFENIIEAPGHRAALNLLERSLLCESYNITPSELMDIMLEAMLEPEEPLTVANSRALEYEIEVKLENLPIPWHHPEDAGRYMSASIIIAEYAGIRNVSFHRQLIIGEDR</sequence>
<dbReference type="EMBL" id="UINC01182000">
    <property type="protein sequence ID" value="SVD91977.1"/>
    <property type="molecule type" value="Genomic_DNA"/>
</dbReference>
<evidence type="ECO:0000259" key="1">
    <source>
        <dbReference type="Pfam" id="PF01977"/>
    </source>
</evidence>
<evidence type="ECO:0000313" key="2">
    <source>
        <dbReference type="EMBL" id="SVD91977.1"/>
    </source>
</evidence>